<comment type="caution">
    <text evidence="4">The sequence shown here is derived from an EMBL/GenBank/DDBJ whole genome shotgun (WGS) entry which is preliminary data.</text>
</comment>
<evidence type="ECO:0008006" key="6">
    <source>
        <dbReference type="Google" id="ProtNLM"/>
    </source>
</evidence>
<dbReference type="Gene3D" id="3.30.360.10">
    <property type="entry name" value="Dihydrodipicolinate Reductase, domain 2"/>
    <property type="match status" value="1"/>
</dbReference>
<organism evidence="4 5">
    <name type="scientific">Handelsmanbacteria sp. (strain RIFCSPLOWO2_12_FULL_64_10)</name>
    <dbReference type="NCBI Taxonomy" id="1817868"/>
    <lineage>
        <taxon>Bacteria</taxon>
        <taxon>Candidatus Handelsmaniibacteriota</taxon>
    </lineage>
</organism>
<dbReference type="EMBL" id="MFKF01000058">
    <property type="protein sequence ID" value="OGG55881.1"/>
    <property type="molecule type" value="Genomic_DNA"/>
</dbReference>
<name>A0A1F6D3K0_HANXR</name>
<dbReference type="InterPro" id="IPR000683">
    <property type="entry name" value="Gfo/Idh/MocA-like_OxRdtase_N"/>
</dbReference>
<dbReference type="GO" id="GO:0000166">
    <property type="term" value="F:nucleotide binding"/>
    <property type="evidence" value="ECO:0007669"/>
    <property type="project" value="InterPro"/>
</dbReference>
<gene>
    <name evidence="4" type="ORF">A3F84_21320</name>
</gene>
<sequence length="340" mass="37858">MPDRLGVAVHGAGWVSGEHIRWFSANPHTEVRCISSRRLESAQRRRDETGLKCDVSTDFEKVLSRKDIDIAVICTPNHLHARETVAAAQAGKHVVIEKPVALNLDDLKAMRDAVRKAKVKTVVSFVLRWNPMFETVKALLADDAIGKVFYARVNYLHEIGPWYSGYEWARRKETSGTAMLCGGCHAADALRWFAGEVSEVTAFHCRGHRQDFEYMPTLMGTLHLANGGVGHLGASFEIEMPYSFPVELFGSKGSIRDNRIWSKAKFPGQMGWVEFPTILPDSGAVSHHPFQGEINHFVDCILKDVESHCNLEDAVKTHELCIALDMSAEQGGKPVKLPLL</sequence>
<dbReference type="AlphaFoldDB" id="A0A1F6D3K0"/>
<dbReference type="Gene3D" id="3.40.50.720">
    <property type="entry name" value="NAD(P)-binding Rossmann-like Domain"/>
    <property type="match status" value="1"/>
</dbReference>
<dbReference type="GO" id="GO:0016491">
    <property type="term" value="F:oxidoreductase activity"/>
    <property type="evidence" value="ECO:0007669"/>
    <property type="project" value="UniProtKB-KW"/>
</dbReference>
<dbReference type="Pfam" id="PF22725">
    <property type="entry name" value="GFO_IDH_MocA_C3"/>
    <property type="match status" value="1"/>
</dbReference>
<dbReference type="Proteomes" id="UP000178606">
    <property type="component" value="Unassembled WGS sequence"/>
</dbReference>
<dbReference type="SUPFAM" id="SSF51735">
    <property type="entry name" value="NAD(P)-binding Rossmann-fold domains"/>
    <property type="match status" value="1"/>
</dbReference>
<dbReference type="InterPro" id="IPR050463">
    <property type="entry name" value="Gfo/Idh/MocA_oxidrdct_glycsds"/>
</dbReference>
<evidence type="ECO:0000259" key="2">
    <source>
        <dbReference type="Pfam" id="PF01408"/>
    </source>
</evidence>
<evidence type="ECO:0000313" key="4">
    <source>
        <dbReference type="EMBL" id="OGG55881.1"/>
    </source>
</evidence>
<dbReference type="InterPro" id="IPR055170">
    <property type="entry name" value="GFO_IDH_MocA-like_dom"/>
</dbReference>
<feature type="domain" description="GFO/IDH/MocA-like oxidoreductase" evidence="3">
    <location>
        <begin position="133"/>
        <end position="256"/>
    </location>
</feature>
<accession>A0A1F6D3K0</accession>
<proteinExistence type="predicted"/>
<dbReference type="InterPro" id="IPR036291">
    <property type="entry name" value="NAD(P)-bd_dom_sf"/>
</dbReference>
<dbReference type="SUPFAM" id="SSF55347">
    <property type="entry name" value="Glyceraldehyde-3-phosphate dehydrogenase-like, C-terminal domain"/>
    <property type="match status" value="1"/>
</dbReference>
<reference evidence="4 5" key="1">
    <citation type="journal article" date="2016" name="Nat. Commun.">
        <title>Thousands of microbial genomes shed light on interconnected biogeochemical processes in an aquifer system.</title>
        <authorList>
            <person name="Anantharaman K."/>
            <person name="Brown C.T."/>
            <person name="Hug L.A."/>
            <person name="Sharon I."/>
            <person name="Castelle C.J."/>
            <person name="Probst A.J."/>
            <person name="Thomas B.C."/>
            <person name="Singh A."/>
            <person name="Wilkins M.J."/>
            <person name="Karaoz U."/>
            <person name="Brodie E.L."/>
            <person name="Williams K.H."/>
            <person name="Hubbard S.S."/>
            <person name="Banfield J.F."/>
        </authorList>
    </citation>
    <scope>NUCLEOTIDE SEQUENCE [LARGE SCALE GENOMIC DNA]</scope>
    <source>
        <strain evidence="5">RIFCSPLOWO2_12_FULL_64_10</strain>
    </source>
</reference>
<evidence type="ECO:0000313" key="5">
    <source>
        <dbReference type="Proteomes" id="UP000178606"/>
    </source>
</evidence>
<dbReference type="PANTHER" id="PTHR43818:SF11">
    <property type="entry name" value="BCDNA.GH03377"/>
    <property type="match status" value="1"/>
</dbReference>
<feature type="domain" description="Gfo/Idh/MocA-like oxidoreductase N-terminal" evidence="2">
    <location>
        <begin position="6"/>
        <end position="123"/>
    </location>
</feature>
<dbReference type="Pfam" id="PF01408">
    <property type="entry name" value="GFO_IDH_MocA"/>
    <property type="match status" value="1"/>
</dbReference>
<protein>
    <recommendedName>
        <fullName evidence="6">Oxidoreductase</fullName>
    </recommendedName>
</protein>
<keyword evidence="1" id="KW-0560">Oxidoreductase</keyword>
<evidence type="ECO:0000256" key="1">
    <source>
        <dbReference type="ARBA" id="ARBA00023002"/>
    </source>
</evidence>
<dbReference type="PANTHER" id="PTHR43818">
    <property type="entry name" value="BCDNA.GH03377"/>
    <property type="match status" value="1"/>
</dbReference>
<evidence type="ECO:0000259" key="3">
    <source>
        <dbReference type="Pfam" id="PF22725"/>
    </source>
</evidence>